<dbReference type="Pfam" id="PF00117">
    <property type="entry name" value="GATase"/>
    <property type="match status" value="1"/>
</dbReference>
<dbReference type="SUPFAM" id="SSF52317">
    <property type="entry name" value="Class I glutamine amidotransferase-like"/>
    <property type="match status" value="1"/>
</dbReference>
<dbReference type="PROSITE" id="PS51273">
    <property type="entry name" value="GATASE_TYPE_1"/>
    <property type="match status" value="1"/>
</dbReference>
<dbReference type="PANTHER" id="PTHR42695">
    <property type="entry name" value="GLUTAMINE AMIDOTRANSFERASE YLR126C-RELATED"/>
    <property type="match status" value="1"/>
</dbReference>
<proteinExistence type="predicted"/>
<sequence>MNVTQQLEIAQLITKNEKDDQTEKSDNSCEKEETQSENKYKLKVQQYQQKQQEQEQLEKQDENQNKVLQVQEYVDEIDPQIKARLVSLEQIEFYAHCKMYLDYLENFFKDYQHISTLQIVEIERKNQKKLNAYLKRGFSQIKDTYEDQNTEYMIQCMQKRFADYHNACAEKNIVLTPLNSTQPYKSIKEALVKYIEELVGLEISREVVDNLENFYIQPKTILNQTHDQDINKNNILQNHNQLIKINIADLESYYQDLNTDILENLKNNRIQDMLQQFEYKYSNQTEISDNNEQKSKNIKQQNQRKIAIMNLNQNQMWDNMYEALYQGFWQQENEVWDVYFPPLDQFPQNAEIYDIIIFSGGHYSCLQEFEWLQKLNYFFQNLVSQNFENLLEKLGRKQKIVSICLGHQAITKALGGTVKRIQHGGYIQCDSLVLKNQNNLQEVEFLENNQNLLDLIKNENKQIKIAKTQSDMVSQLPKNTVHLSFQTGDNEVYYKKQSNQQILSMQFHPEFNWTIVNFMLKKLIPNYQESKEYEKAQQTFENGVDQKITTQFVFQFISQ</sequence>
<dbReference type="Proteomes" id="UP000054937">
    <property type="component" value="Unassembled WGS sequence"/>
</dbReference>
<evidence type="ECO:0000259" key="2">
    <source>
        <dbReference type="Pfam" id="PF00117"/>
    </source>
</evidence>
<dbReference type="AlphaFoldDB" id="A0A0V0QS35"/>
<keyword evidence="4" id="KW-1185">Reference proteome</keyword>
<feature type="domain" description="Glutamine amidotransferase" evidence="2">
    <location>
        <begin position="353"/>
        <end position="513"/>
    </location>
</feature>
<dbReference type="Gene3D" id="3.40.50.880">
    <property type="match status" value="1"/>
</dbReference>
<dbReference type="InterPro" id="IPR017926">
    <property type="entry name" value="GATASE"/>
</dbReference>
<feature type="compositionally biased region" description="Basic and acidic residues" evidence="1">
    <location>
        <begin position="15"/>
        <end position="40"/>
    </location>
</feature>
<dbReference type="OrthoDB" id="92161at2759"/>
<evidence type="ECO:0000313" key="4">
    <source>
        <dbReference type="Proteomes" id="UP000054937"/>
    </source>
</evidence>
<dbReference type="InterPro" id="IPR044992">
    <property type="entry name" value="ChyE-like"/>
</dbReference>
<name>A0A0V0QS35_PSEPJ</name>
<evidence type="ECO:0000256" key="1">
    <source>
        <dbReference type="SAM" id="MobiDB-lite"/>
    </source>
</evidence>
<accession>A0A0V0QS35</accession>
<dbReference type="GO" id="GO:0005829">
    <property type="term" value="C:cytosol"/>
    <property type="evidence" value="ECO:0007669"/>
    <property type="project" value="TreeGrafter"/>
</dbReference>
<dbReference type="PANTHER" id="PTHR42695:SF5">
    <property type="entry name" value="GLUTAMINE AMIDOTRANSFERASE YLR126C-RELATED"/>
    <property type="match status" value="1"/>
</dbReference>
<dbReference type="InterPro" id="IPR029062">
    <property type="entry name" value="Class_I_gatase-like"/>
</dbReference>
<evidence type="ECO:0000313" key="3">
    <source>
        <dbReference type="EMBL" id="KRX05097.1"/>
    </source>
</evidence>
<dbReference type="InParanoid" id="A0A0V0QS35"/>
<feature type="region of interest" description="Disordered" evidence="1">
    <location>
        <begin position="14"/>
        <end position="40"/>
    </location>
</feature>
<organism evidence="3 4">
    <name type="scientific">Pseudocohnilembus persalinus</name>
    <name type="common">Ciliate</name>
    <dbReference type="NCBI Taxonomy" id="266149"/>
    <lineage>
        <taxon>Eukaryota</taxon>
        <taxon>Sar</taxon>
        <taxon>Alveolata</taxon>
        <taxon>Ciliophora</taxon>
        <taxon>Intramacronucleata</taxon>
        <taxon>Oligohymenophorea</taxon>
        <taxon>Scuticociliatia</taxon>
        <taxon>Philasterida</taxon>
        <taxon>Pseudocohnilembidae</taxon>
        <taxon>Pseudocohnilembus</taxon>
    </lineage>
</organism>
<dbReference type="OMA" id="DEREHYQ"/>
<gene>
    <name evidence="3" type="ORF">PPERSA_06731</name>
</gene>
<comment type="caution">
    <text evidence="3">The sequence shown here is derived from an EMBL/GenBank/DDBJ whole genome shotgun (WGS) entry which is preliminary data.</text>
</comment>
<protein>
    <recommendedName>
        <fullName evidence="2">Glutamine amidotransferase domain-containing protein</fullName>
    </recommendedName>
</protein>
<dbReference type="EMBL" id="LDAU01000110">
    <property type="protein sequence ID" value="KRX05097.1"/>
    <property type="molecule type" value="Genomic_DNA"/>
</dbReference>
<reference evidence="3 4" key="1">
    <citation type="journal article" date="2015" name="Sci. Rep.">
        <title>Genome of the facultative scuticociliatosis pathogen Pseudocohnilembus persalinus provides insight into its virulence through horizontal gene transfer.</title>
        <authorList>
            <person name="Xiong J."/>
            <person name="Wang G."/>
            <person name="Cheng J."/>
            <person name="Tian M."/>
            <person name="Pan X."/>
            <person name="Warren A."/>
            <person name="Jiang C."/>
            <person name="Yuan D."/>
            <person name="Miao W."/>
        </authorList>
    </citation>
    <scope>NUCLEOTIDE SEQUENCE [LARGE SCALE GENOMIC DNA]</scope>
    <source>
        <strain evidence="3">36N120E</strain>
    </source>
</reference>